<dbReference type="SMART" id="SM00651">
    <property type="entry name" value="Sm"/>
    <property type="match status" value="1"/>
</dbReference>
<feature type="domain" description="Sm" evidence="9">
    <location>
        <begin position="1"/>
        <end position="91"/>
    </location>
</feature>
<comment type="similarity">
    <text evidence="7">Belongs to the snRNP Sm proteins family.</text>
</comment>
<dbReference type="OrthoDB" id="10263346at2759"/>
<evidence type="ECO:0000256" key="3">
    <source>
        <dbReference type="ARBA" id="ARBA00022884"/>
    </source>
</evidence>
<gene>
    <name evidence="7" type="primary">LSM8</name>
    <name evidence="10" type="ORF">Tco025E_04126</name>
</gene>
<evidence type="ECO:0000256" key="8">
    <source>
        <dbReference type="SAM" id="MobiDB-lite"/>
    </source>
</evidence>
<evidence type="ECO:0000256" key="2">
    <source>
        <dbReference type="ARBA" id="ARBA00022728"/>
    </source>
</evidence>
<comment type="subunit">
    <text evidence="7">LSm subunits form a heteromer with a doughnut shape.</text>
</comment>
<protein>
    <recommendedName>
        <fullName evidence="7">U6 snRNA-associated Sm-like protein LSm8</fullName>
    </recommendedName>
</protein>
<evidence type="ECO:0000313" key="10">
    <source>
        <dbReference type="EMBL" id="RNF19503.1"/>
    </source>
</evidence>
<evidence type="ECO:0000256" key="1">
    <source>
        <dbReference type="ARBA" id="ARBA00004123"/>
    </source>
</evidence>
<evidence type="ECO:0000259" key="9">
    <source>
        <dbReference type="SMART" id="SM00651"/>
    </source>
</evidence>
<keyword evidence="3 7" id="KW-0694">RNA-binding</keyword>
<comment type="subcellular location">
    <subcellularLocation>
        <location evidence="1 7">Nucleus</location>
    </subcellularLocation>
</comment>
<reference evidence="10 11" key="1">
    <citation type="journal article" date="2018" name="BMC Genomics">
        <title>Genomic comparison of Trypanosoma conorhini and Trypanosoma rangeli to Trypanosoma cruzi strains of high and low virulence.</title>
        <authorList>
            <person name="Bradwell K.R."/>
            <person name="Koparde V.N."/>
            <person name="Matveyev A.V."/>
            <person name="Serrano M.G."/>
            <person name="Alves J.M."/>
            <person name="Parikh H."/>
            <person name="Huang B."/>
            <person name="Lee V."/>
            <person name="Espinosa-Alvarez O."/>
            <person name="Ortiz P.A."/>
            <person name="Costa-Martins A.G."/>
            <person name="Teixeira M.M."/>
            <person name="Buck G.A."/>
        </authorList>
    </citation>
    <scope>NUCLEOTIDE SEQUENCE [LARGE SCALE GENOMIC DNA]</scope>
    <source>
        <strain evidence="10 11">025E</strain>
    </source>
</reference>
<organism evidence="10 11">
    <name type="scientific">Trypanosoma conorhini</name>
    <dbReference type="NCBI Taxonomy" id="83891"/>
    <lineage>
        <taxon>Eukaryota</taxon>
        <taxon>Discoba</taxon>
        <taxon>Euglenozoa</taxon>
        <taxon>Kinetoplastea</taxon>
        <taxon>Metakinetoplastina</taxon>
        <taxon>Trypanosomatida</taxon>
        <taxon>Trypanosomatidae</taxon>
        <taxon>Trypanosoma</taxon>
    </lineage>
</organism>
<keyword evidence="7" id="KW-0507">mRNA processing</keyword>
<dbReference type="GO" id="GO:0000398">
    <property type="term" value="P:mRNA splicing, via spliceosome"/>
    <property type="evidence" value="ECO:0007669"/>
    <property type="project" value="UniProtKB-UniRule"/>
</dbReference>
<dbReference type="CDD" id="cd01727">
    <property type="entry name" value="LSm8"/>
    <property type="match status" value="1"/>
</dbReference>
<dbReference type="GO" id="GO:0046540">
    <property type="term" value="C:U4/U6 x U5 tri-snRNP complex"/>
    <property type="evidence" value="ECO:0007669"/>
    <property type="project" value="UniProtKB-UniRule"/>
</dbReference>
<dbReference type="InterPro" id="IPR034103">
    <property type="entry name" value="Lsm8"/>
</dbReference>
<accession>A0A3R7NJW8</accession>
<dbReference type="GO" id="GO:0005688">
    <property type="term" value="C:U6 snRNP"/>
    <property type="evidence" value="ECO:0007669"/>
    <property type="project" value="UniProtKB-UniRule"/>
</dbReference>
<comment type="function">
    <text evidence="7">Plays role in pre-mRNA splicing as component of the U4/U6-U5 tri-snRNP complex that is involved in spliceosome assembly, and as component of the precatalytic spliceosome (spliceosome B complex). The heptameric LSM2-8 complex binds specifically to the 3'-terminal U-tract of U6 snRNA.</text>
</comment>
<feature type="region of interest" description="Disordered" evidence="8">
    <location>
        <begin position="46"/>
        <end position="71"/>
    </location>
</feature>
<evidence type="ECO:0000313" key="11">
    <source>
        <dbReference type="Proteomes" id="UP000284403"/>
    </source>
</evidence>
<dbReference type="SUPFAM" id="SSF50182">
    <property type="entry name" value="Sm-like ribonucleoproteins"/>
    <property type="match status" value="1"/>
</dbReference>
<dbReference type="InterPro" id="IPR044642">
    <property type="entry name" value="PTHR15588"/>
</dbReference>
<evidence type="ECO:0000256" key="5">
    <source>
        <dbReference type="ARBA" id="ARBA00023242"/>
    </source>
</evidence>
<evidence type="ECO:0000256" key="7">
    <source>
        <dbReference type="RuleBase" id="RU365048"/>
    </source>
</evidence>
<evidence type="ECO:0000256" key="6">
    <source>
        <dbReference type="ARBA" id="ARBA00023274"/>
    </source>
</evidence>
<dbReference type="EMBL" id="MKKU01000203">
    <property type="protein sequence ID" value="RNF19503.1"/>
    <property type="molecule type" value="Genomic_DNA"/>
</dbReference>
<evidence type="ECO:0000256" key="4">
    <source>
        <dbReference type="ARBA" id="ARBA00023187"/>
    </source>
</evidence>
<dbReference type="InterPro" id="IPR001163">
    <property type="entry name" value="Sm_dom_euk/arc"/>
</dbReference>
<dbReference type="Proteomes" id="UP000284403">
    <property type="component" value="Unassembled WGS sequence"/>
</dbReference>
<keyword evidence="5 7" id="KW-0539">Nucleus</keyword>
<dbReference type="GO" id="GO:0071011">
    <property type="term" value="C:precatalytic spliceosome"/>
    <property type="evidence" value="ECO:0007669"/>
    <property type="project" value="TreeGrafter"/>
</dbReference>
<dbReference type="InterPro" id="IPR010920">
    <property type="entry name" value="LSM_dom_sf"/>
</dbReference>
<keyword evidence="4 7" id="KW-0508">mRNA splicing</keyword>
<dbReference type="Gene3D" id="2.30.30.100">
    <property type="match status" value="1"/>
</dbReference>
<dbReference type="GO" id="GO:0003729">
    <property type="term" value="F:mRNA binding"/>
    <property type="evidence" value="ECO:0007669"/>
    <property type="project" value="TreeGrafter"/>
</dbReference>
<dbReference type="AlphaFoldDB" id="A0A3R7NJW8"/>
<dbReference type="PANTHER" id="PTHR15588:SF9">
    <property type="entry name" value="U6 SNRNA-ASSOCIATED SM-LIKE PROTEIN LSM8"/>
    <property type="match status" value="1"/>
</dbReference>
<keyword evidence="11" id="KW-1185">Reference proteome</keyword>
<comment type="caution">
    <text evidence="10">The sequence shown here is derived from an EMBL/GenBank/DDBJ whole genome shotgun (WGS) entry which is preliminary data.</text>
</comment>
<keyword evidence="6 7" id="KW-0687">Ribonucleoprotein</keyword>
<proteinExistence type="inferred from homology"/>
<dbReference type="Pfam" id="PF01423">
    <property type="entry name" value="LSM"/>
    <property type="match status" value="1"/>
</dbReference>
<keyword evidence="2 7" id="KW-0747">Spliceosome</keyword>
<dbReference type="PANTHER" id="PTHR15588">
    <property type="entry name" value="LSM1"/>
    <property type="match status" value="1"/>
</dbReference>
<name>A0A3R7NJW8_9TRYP</name>
<sequence>MLTHYLRRRVSVITTDGRYFVGVLHAADQLLNLVLTSCVERVFDEAEENAGESPQHEQPPRSDGGGGGGAMQELAMGVMMFRGSDVVCVAGVDTVEEAKVSAKSWRGRNLPAVTCVPRAAAAVN</sequence>